<feature type="domain" description="A-kinase anchor protein 7-like phosphoesterase" evidence="3">
    <location>
        <begin position="5"/>
        <end position="169"/>
    </location>
</feature>
<dbReference type="Proteomes" id="UP000199095">
    <property type="component" value="Unassembled WGS sequence"/>
</dbReference>
<comment type="catalytic activity">
    <reaction evidence="2">
        <text>a 3'-end 2',3'-cyclophospho-ribonucleotide-RNA + H2O = a 3'-end 2'-phospho-ribonucleotide-RNA + H(+)</text>
        <dbReference type="Rhea" id="RHEA:11828"/>
        <dbReference type="Rhea" id="RHEA-COMP:10464"/>
        <dbReference type="Rhea" id="RHEA-COMP:17353"/>
        <dbReference type="ChEBI" id="CHEBI:15377"/>
        <dbReference type="ChEBI" id="CHEBI:15378"/>
        <dbReference type="ChEBI" id="CHEBI:83064"/>
        <dbReference type="ChEBI" id="CHEBI:173113"/>
        <dbReference type="EC" id="3.1.4.58"/>
    </reaction>
</comment>
<dbReference type="PANTHER" id="PTHR35561:SF1">
    <property type="entry name" value="RNA 2',3'-CYCLIC PHOSPHODIESTERASE"/>
    <property type="match status" value="1"/>
</dbReference>
<dbReference type="Pfam" id="PF10469">
    <property type="entry name" value="AKAP7_NLS"/>
    <property type="match status" value="1"/>
</dbReference>
<feature type="short sequence motif" description="HXTX 2" evidence="2">
    <location>
        <begin position="129"/>
        <end position="132"/>
    </location>
</feature>
<dbReference type="HAMAP" id="MF_01940">
    <property type="entry name" value="RNA_CPDase"/>
    <property type="match status" value="1"/>
</dbReference>
<protein>
    <recommendedName>
        <fullName evidence="2">RNA 2',3'-cyclic phosphodiesterase</fullName>
        <shortName evidence="2">RNA 2',3'-CPDase</shortName>
        <ecNumber evidence="2">3.1.4.58</ecNumber>
    </recommendedName>
</protein>
<feature type="short sequence motif" description="HXTX 1" evidence="2">
    <location>
        <begin position="44"/>
        <end position="47"/>
    </location>
</feature>
<evidence type="ECO:0000313" key="5">
    <source>
        <dbReference type="Proteomes" id="UP000199095"/>
    </source>
</evidence>
<accession>A0A1I0JDR3</accession>
<dbReference type="Gene3D" id="3.90.1140.10">
    <property type="entry name" value="Cyclic phosphodiesterase"/>
    <property type="match status" value="1"/>
</dbReference>
<dbReference type="RefSeq" id="WP_177167370.1">
    <property type="nucleotide sequence ID" value="NZ_FOHJ01000018.1"/>
</dbReference>
<dbReference type="EMBL" id="FOHJ01000018">
    <property type="protein sequence ID" value="SEU07981.1"/>
    <property type="molecule type" value="Genomic_DNA"/>
</dbReference>
<keyword evidence="5" id="KW-1185">Reference proteome</keyword>
<keyword evidence="4" id="KW-0436">Ligase</keyword>
<dbReference type="PANTHER" id="PTHR35561">
    <property type="entry name" value="RNA 2',3'-CYCLIC PHOSPHODIESTERASE"/>
    <property type="match status" value="1"/>
</dbReference>
<dbReference type="GO" id="GO:0008664">
    <property type="term" value="F:RNA 2',3'-cyclic 3'-phosphodiesterase activity"/>
    <property type="evidence" value="ECO:0007669"/>
    <property type="project" value="UniProtKB-EC"/>
</dbReference>
<sequence length="189" mass="22464">MGQNPHYFIGIPIAEELQGWLRNWQTEIEKHASYKQWTNEEDFHITLKFLGGMNATQIERIVELMDKLEPPERFYTEIGDLGFFGKKTQPRVVWADVEHIPSLLTLQNRIEEKVIQLGMEEDNRMYRPHVTLAKKWKDPESSLKSREELLAQLPGPMKQRMLVQQFHIYQIEPQEDVKYKPIFTKNLKE</sequence>
<dbReference type="InterPro" id="IPR004175">
    <property type="entry name" value="RNA_CPDase"/>
</dbReference>
<keyword evidence="1 2" id="KW-0378">Hydrolase</keyword>
<comment type="similarity">
    <text evidence="2">Belongs to the 2H phosphoesterase superfamily. ThpR family.</text>
</comment>
<organism evidence="4 5">
    <name type="scientific">Salinibacillus kushneri</name>
    <dbReference type="NCBI Taxonomy" id="237682"/>
    <lineage>
        <taxon>Bacteria</taxon>
        <taxon>Bacillati</taxon>
        <taxon>Bacillota</taxon>
        <taxon>Bacilli</taxon>
        <taxon>Bacillales</taxon>
        <taxon>Bacillaceae</taxon>
        <taxon>Salinibacillus</taxon>
    </lineage>
</organism>
<gene>
    <name evidence="4" type="ORF">SAMN05421676_11832</name>
</gene>
<name>A0A1I0JDR3_9BACI</name>
<dbReference type="EC" id="3.1.4.58" evidence="2"/>
<comment type="function">
    <text evidence="2">Hydrolyzes RNA 2',3'-cyclic phosphodiester to an RNA 2'-phosphomonoester.</text>
</comment>
<dbReference type="GO" id="GO:0016874">
    <property type="term" value="F:ligase activity"/>
    <property type="evidence" value="ECO:0007669"/>
    <property type="project" value="UniProtKB-KW"/>
</dbReference>
<dbReference type="AlphaFoldDB" id="A0A1I0JDR3"/>
<dbReference type="SUPFAM" id="SSF55144">
    <property type="entry name" value="LigT-like"/>
    <property type="match status" value="1"/>
</dbReference>
<proteinExistence type="inferred from homology"/>
<dbReference type="STRING" id="237682.SAMN05421676_11832"/>
<reference evidence="5" key="1">
    <citation type="submission" date="2016-10" db="EMBL/GenBank/DDBJ databases">
        <authorList>
            <person name="Varghese N."/>
            <person name="Submissions S."/>
        </authorList>
    </citation>
    <scope>NUCLEOTIDE SEQUENCE [LARGE SCALE GENOMIC DNA]</scope>
    <source>
        <strain evidence="5">CGMCC 1.3566</strain>
    </source>
</reference>
<feature type="active site" description="Proton donor" evidence="2">
    <location>
        <position position="44"/>
    </location>
</feature>
<feature type="active site" description="Proton acceptor" evidence="2">
    <location>
        <position position="129"/>
    </location>
</feature>
<evidence type="ECO:0000313" key="4">
    <source>
        <dbReference type="EMBL" id="SEU07981.1"/>
    </source>
</evidence>
<evidence type="ECO:0000256" key="1">
    <source>
        <dbReference type="ARBA" id="ARBA00022801"/>
    </source>
</evidence>
<dbReference type="InterPro" id="IPR009097">
    <property type="entry name" value="Cyclic_Pdiesterase"/>
</dbReference>
<dbReference type="InterPro" id="IPR019510">
    <property type="entry name" value="AKAP7-like_phosphoesterase"/>
</dbReference>
<evidence type="ECO:0000256" key="2">
    <source>
        <dbReference type="HAMAP-Rule" id="MF_01940"/>
    </source>
</evidence>
<dbReference type="GO" id="GO:0004113">
    <property type="term" value="F:2',3'-cyclic-nucleotide 3'-phosphodiesterase activity"/>
    <property type="evidence" value="ECO:0007669"/>
    <property type="project" value="InterPro"/>
</dbReference>
<evidence type="ECO:0000259" key="3">
    <source>
        <dbReference type="Pfam" id="PF10469"/>
    </source>
</evidence>
<dbReference type="NCBIfam" id="TIGR02258">
    <property type="entry name" value="2_5_ligase"/>
    <property type="match status" value="1"/>
</dbReference>